<evidence type="ECO:0000256" key="1">
    <source>
        <dbReference type="SAM" id="MobiDB-lite"/>
    </source>
</evidence>
<evidence type="ECO:0000313" key="3">
    <source>
        <dbReference type="EMBL" id="KAJ2778624.1"/>
    </source>
</evidence>
<keyword evidence="2" id="KW-0732">Signal</keyword>
<evidence type="ECO:0000256" key="2">
    <source>
        <dbReference type="SAM" id="SignalP"/>
    </source>
</evidence>
<feature type="chain" id="PRO_5040865800" evidence="2">
    <location>
        <begin position="24"/>
        <end position="209"/>
    </location>
</feature>
<comment type="caution">
    <text evidence="3">The sequence shown here is derived from an EMBL/GenBank/DDBJ whole genome shotgun (WGS) entry which is preliminary data.</text>
</comment>
<proteinExistence type="predicted"/>
<reference evidence="3" key="1">
    <citation type="submission" date="2022-07" db="EMBL/GenBank/DDBJ databases">
        <title>Phylogenomic reconstructions and comparative analyses of Kickxellomycotina fungi.</title>
        <authorList>
            <person name="Reynolds N.K."/>
            <person name="Stajich J.E."/>
            <person name="Barry K."/>
            <person name="Grigoriev I.V."/>
            <person name="Crous P."/>
            <person name="Smith M.E."/>
        </authorList>
    </citation>
    <scope>NUCLEOTIDE SEQUENCE</scope>
    <source>
        <strain evidence="3">BCRC 34489</strain>
    </source>
</reference>
<feature type="compositionally biased region" description="Basic and acidic residues" evidence="1">
    <location>
        <begin position="44"/>
        <end position="56"/>
    </location>
</feature>
<dbReference type="EMBL" id="JANBUM010000340">
    <property type="protein sequence ID" value="KAJ2778624.1"/>
    <property type="molecule type" value="Genomic_DNA"/>
</dbReference>
<dbReference type="AlphaFoldDB" id="A0A9W8HAM4"/>
<feature type="region of interest" description="Disordered" evidence="1">
    <location>
        <begin position="43"/>
        <end position="160"/>
    </location>
</feature>
<gene>
    <name evidence="3" type="ORF">GGI15_004124</name>
</gene>
<protein>
    <submittedName>
        <fullName evidence="3">Uncharacterized protein</fullName>
    </submittedName>
</protein>
<dbReference type="OrthoDB" id="5581128at2759"/>
<feature type="compositionally biased region" description="Low complexity" evidence="1">
    <location>
        <begin position="57"/>
        <end position="107"/>
    </location>
</feature>
<accession>A0A9W8HAM4</accession>
<feature type="compositionally biased region" description="Acidic residues" evidence="1">
    <location>
        <begin position="109"/>
        <end position="126"/>
    </location>
</feature>
<dbReference type="Proteomes" id="UP001140172">
    <property type="component" value="Unassembled WGS sequence"/>
</dbReference>
<name>A0A9W8HAM4_9FUNG</name>
<feature type="compositionally biased region" description="Low complexity" evidence="1">
    <location>
        <begin position="127"/>
        <end position="147"/>
    </location>
</feature>
<keyword evidence="4" id="KW-1185">Reference proteome</keyword>
<feature type="signal peptide" evidence="2">
    <location>
        <begin position="1"/>
        <end position="23"/>
    </location>
</feature>
<organism evidence="3 4">
    <name type="scientific">Coemansia interrupta</name>
    <dbReference type="NCBI Taxonomy" id="1126814"/>
    <lineage>
        <taxon>Eukaryota</taxon>
        <taxon>Fungi</taxon>
        <taxon>Fungi incertae sedis</taxon>
        <taxon>Zoopagomycota</taxon>
        <taxon>Kickxellomycotina</taxon>
        <taxon>Kickxellomycetes</taxon>
        <taxon>Kickxellales</taxon>
        <taxon>Kickxellaceae</taxon>
        <taxon>Coemansia</taxon>
    </lineage>
</organism>
<evidence type="ECO:0000313" key="4">
    <source>
        <dbReference type="Proteomes" id="UP001140172"/>
    </source>
</evidence>
<sequence length="209" mass="21384">MRTGAILLSAAAIYGSCILSTAASDSQHGAAVRIPRKHVKLGKIPRDQGVYKRADSTSDNADNTDNADNADTPTPTPTKNTSSSSSSTKSTATPKTSNTKGSKTSTTEEQGDLETDGEDNNSDEGDNNNNNNNNSNDGGDDNNNSNDTADAGVVNDENGNPIVTDANASYWQMITPTGVNYLSGASRMDASLAAGVAMAAAAACAAGLF</sequence>